<dbReference type="Proteomes" id="UP000663828">
    <property type="component" value="Unassembled WGS sequence"/>
</dbReference>
<dbReference type="Gene3D" id="3.40.30.10">
    <property type="entry name" value="Glutaredoxin"/>
    <property type="match status" value="1"/>
</dbReference>
<dbReference type="PANTHER" id="PTHR23322">
    <property type="entry name" value="FAS-ASSOCIATED PROTEIN"/>
    <property type="match status" value="1"/>
</dbReference>
<dbReference type="Proteomes" id="UP000663852">
    <property type="component" value="Unassembled WGS sequence"/>
</dbReference>
<feature type="compositionally biased region" description="Acidic residues" evidence="1">
    <location>
        <begin position="1"/>
        <end position="21"/>
    </location>
</feature>
<dbReference type="InterPro" id="IPR036249">
    <property type="entry name" value="Thioredoxin-like_sf"/>
</dbReference>
<comment type="caution">
    <text evidence="4">The sequence shown here is derived from an EMBL/GenBank/DDBJ whole genome shotgun (WGS) entry which is preliminary data.</text>
</comment>
<feature type="region of interest" description="Disordered" evidence="1">
    <location>
        <begin position="1"/>
        <end position="34"/>
    </location>
</feature>
<dbReference type="GO" id="GO:0043130">
    <property type="term" value="F:ubiquitin binding"/>
    <property type="evidence" value="ECO:0007669"/>
    <property type="project" value="TreeGrafter"/>
</dbReference>
<gene>
    <name evidence="3" type="ORF">EDS130_LOCUS34661</name>
    <name evidence="4" type="ORF">XAT740_LOCUS50531</name>
</gene>
<dbReference type="InterPro" id="IPR050730">
    <property type="entry name" value="UBX_domain-protein"/>
</dbReference>
<evidence type="ECO:0000259" key="2">
    <source>
        <dbReference type="SMART" id="SM00594"/>
    </source>
</evidence>
<evidence type="ECO:0000313" key="5">
    <source>
        <dbReference type="Proteomes" id="UP000663828"/>
    </source>
</evidence>
<dbReference type="AlphaFoldDB" id="A0A816CMI4"/>
<sequence length="492" mass="57186">MDNDTDQSDENYYDDDDDDDDTFSRVGDPPPLPDVCQDETQGIESIAACFMRRYDACPAFFVGSLRNACQAAFSSETVTERLPVLVYLHNEDSIDSNVFCSKIFCSEIIIDYLAHNYIVWCWDITNELNRNKFSQIWLELFSSTPLDGYFVDKFPMLIGIMRENPRLQRWSSLSEYEFKTLSTRDTLTRISCQLTRETLLQELIIFKEEFDEREKRPSSNILTSSKLCTDVFLEIFQYLSLYDIMNAFSDDAISLLCKYKLPVHLSMTSPAFMNGIMRKLDRKQIASLQWNVFSTNPQVSLSSLTIYTNVVSLTLLGSSNSSEIGQYAACFPQLTRISLCYIKEADFNQLKYCLTQLPRSIRRFEVHCSRVIYVVDSMLTQLNQIKIQNENIDYFLLEVGCSPVSLAHQYYLNCYSSGLQMILDFIKNLTSVRYVHCMADQANLFMLQDWNEWKNLLPVCRQLKKITLQTWRHTPSGEKYIKKVLELQRVRT</sequence>
<dbReference type="InterPro" id="IPR006577">
    <property type="entry name" value="UAS"/>
</dbReference>
<dbReference type="OrthoDB" id="1920064at2759"/>
<evidence type="ECO:0000256" key="1">
    <source>
        <dbReference type="SAM" id="MobiDB-lite"/>
    </source>
</evidence>
<proteinExistence type="predicted"/>
<organism evidence="4 5">
    <name type="scientific">Adineta ricciae</name>
    <name type="common">Rotifer</name>
    <dbReference type="NCBI Taxonomy" id="249248"/>
    <lineage>
        <taxon>Eukaryota</taxon>
        <taxon>Metazoa</taxon>
        <taxon>Spiralia</taxon>
        <taxon>Gnathifera</taxon>
        <taxon>Rotifera</taxon>
        <taxon>Eurotatoria</taxon>
        <taxon>Bdelloidea</taxon>
        <taxon>Adinetida</taxon>
        <taxon>Adinetidae</taxon>
        <taxon>Adineta</taxon>
    </lineage>
</organism>
<feature type="domain" description="UAS" evidence="2">
    <location>
        <begin position="45"/>
        <end position="188"/>
    </location>
</feature>
<dbReference type="SUPFAM" id="SSF52833">
    <property type="entry name" value="Thioredoxin-like"/>
    <property type="match status" value="1"/>
</dbReference>
<dbReference type="EMBL" id="CAJNOR010007777">
    <property type="protein sequence ID" value="CAF1623146.1"/>
    <property type="molecule type" value="Genomic_DNA"/>
</dbReference>
<protein>
    <recommendedName>
        <fullName evidence="2">UAS domain-containing protein</fullName>
    </recommendedName>
</protein>
<accession>A0A816CMI4</accession>
<dbReference type="SMART" id="SM00594">
    <property type="entry name" value="UAS"/>
    <property type="match status" value="1"/>
</dbReference>
<dbReference type="GO" id="GO:0005634">
    <property type="term" value="C:nucleus"/>
    <property type="evidence" value="ECO:0007669"/>
    <property type="project" value="TreeGrafter"/>
</dbReference>
<keyword evidence="5" id="KW-1185">Reference proteome</keyword>
<name>A0A816CMI4_ADIRI</name>
<dbReference type="EMBL" id="CAJNOJ010000293">
    <property type="protein sequence ID" value="CAF1376189.1"/>
    <property type="molecule type" value="Genomic_DNA"/>
</dbReference>
<reference evidence="4" key="1">
    <citation type="submission" date="2021-02" db="EMBL/GenBank/DDBJ databases">
        <authorList>
            <person name="Nowell W R."/>
        </authorList>
    </citation>
    <scope>NUCLEOTIDE SEQUENCE</scope>
</reference>
<evidence type="ECO:0000313" key="3">
    <source>
        <dbReference type="EMBL" id="CAF1376189.1"/>
    </source>
</evidence>
<dbReference type="GO" id="GO:0036503">
    <property type="term" value="P:ERAD pathway"/>
    <property type="evidence" value="ECO:0007669"/>
    <property type="project" value="TreeGrafter"/>
</dbReference>
<evidence type="ECO:0000313" key="4">
    <source>
        <dbReference type="EMBL" id="CAF1623146.1"/>
    </source>
</evidence>
<dbReference type="GO" id="GO:0005783">
    <property type="term" value="C:endoplasmic reticulum"/>
    <property type="evidence" value="ECO:0007669"/>
    <property type="project" value="TreeGrafter"/>
</dbReference>
<dbReference type="InterPro" id="IPR049483">
    <property type="entry name" value="FAF1_2-like_UAS"/>
</dbReference>
<dbReference type="PANTHER" id="PTHR23322:SF96">
    <property type="entry name" value="FAS-ASSOCIATED FACTOR 1"/>
    <property type="match status" value="1"/>
</dbReference>
<dbReference type="Pfam" id="PF21021">
    <property type="entry name" value="FAF1"/>
    <property type="match status" value="1"/>
</dbReference>